<dbReference type="Gene3D" id="3.55.50.10">
    <property type="entry name" value="Baseplate protein-like domains"/>
    <property type="match status" value="1"/>
</dbReference>
<comment type="caution">
    <text evidence="4">The sequence shown here is derived from an EMBL/GenBank/DDBJ whole genome shotgun (WGS) entry which is preliminary data.</text>
</comment>
<evidence type="ECO:0000313" key="5">
    <source>
        <dbReference type="Proteomes" id="UP001062901"/>
    </source>
</evidence>
<accession>A0ABQ0P1I7</accession>
<dbReference type="InterPro" id="IPR053981">
    <property type="entry name" value="Gp44/GpP-like_2nd"/>
</dbReference>
<dbReference type="EMBL" id="BAQD01000147">
    <property type="protein sequence ID" value="GBQ08948.1"/>
    <property type="molecule type" value="Genomic_DNA"/>
</dbReference>
<dbReference type="Pfam" id="PF21929">
    <property type="entry name" value="GpP_4th"/>
    <property type="match status" value="1"/>
</dbReference>
<dbReference type="Pfam" id="PF22255">
    <property type="entry name" value="Gp44-like_2nd"/>
    <property type="match status" value="1"/>
</dbReference>
<keyword evidence="5" id="KW-1185">Reference proteome</keyword>
<dbReference type="PIRSF" id="PIRSF004440">
    <property type="entry name" value="GpP"/>
    <property type="match status" value="1"/>
</dbReference>
<name>A0ABQ0P1I7_9PROT</name>
<evidence type="ECO:0000313" key="4">
    <source>
        <dbReference type="EMBL" id="GBQ08948.1"/>
    </source>
</evidence>
<dbReference type="InterPro" id="IPR053982">
    <property type="entry name" value="Gp44/GpP-like_C"/>
</dbReference>
<feature type="region of interest" description="Disordered" evidence="1">
    <location>
        <begin position="379"/>
        <end position="402"/>
    </location>
</feature>
<feature type="domain" description="Baseplate hub protein gp44/GpP-like C-terminal" evidence="2">
    <location>
        <begin position="300"/>
        <end position="378"/>
    </location>
</feature>
<proteinExistence type="predicted"/>
<gene>
    <name evidence="4" type="ORF">AA15669_1979</name>
</gene>
<feature type="region of interest" description="Disordered" evidence="1">
    <location>
        <begin position="269"/>
        <end position="298"/>
    </location>
</feature>
<dbReference type="InterPro" id="IPR023399">
    <property type="entry name" value="Baseplate-like_2-layer_sand"/>
</dbReference>
<dbReference type="Gene3D" id="3.30.1920.10">
    <property type="entry name" value="Baseplate protein-like domains - 2 layer sandwich fold"/>
    <property type="match status" value="1"/>
</dbReference>
<sequence>MDLGNLASMWRAELSLPIPLQDRAMPKIGQSVRIEIAQQPILKGWLEAINTRGDDHSLSVTVSGRDLAGDLVDCAAQAQGPGRMDKVRLEAVVGHLSQPFGLDVQSVVDTGPPFEMVAFDTSTKAIDVIEQQSRQRGVLVTSNGLGRLLLTKPGSTRAEENLIYPGGNVRAMEARITQRFSDHIVKGQGRPVHRAVQPALTADMAAGSITPVSGMSAHEERAVCQFGYCHDSGVGRYRPRVYTARTMSGQAPQASRSGDDLSALLAQSQRVQKPGYRQARAPQRPEAPPRTKDQPYSLDDQAAWRMRTSRAGATTFTYTVPSLTNTQGVLWRPNQIVHVRDRVNGLDGDMLIAGITWSINDHEMSTKLSVVPPDAYDLTGQADRTPHHGRSVRRGGLIRRRH</sequence>
<organism evidence="4 5">
    <name type="scientific">Saccharibacter floricola DSM 15669</name>
    <dbReference type="NCBI Taxonomy" id="1123227"/>
    <lineage>
        <taxon>Bacteria</taxon>
        <taxon>Pseudomonadati</taxon>
        <taxon>Pseudomonadota</taxon>
        <taxon>Alphaproteobacteria</taxon>
        <taxon>Acetobacterales</taxon>
        <taxon>Acetobacteraceae</taxon>
        <taxon>Saccharibacter</taxon>
    </lineage>
</organism>
<dbReference type="Proteomes" id="UP001062901">
    <property type="component" value="Unassembled WGS sequence"/>
</dbReference>
<reference evidence="4" key="1">
    <citation type="submission" date="2013-04" db="EMBL/GenBank/DDBJ databases">
        <title>The genome sequencing project of 58 acetic acid bacteria.</title>
        <authorList>
            <person name="Okamoto-Kainuma A."/>
            <person name="Ishikawa M."/>
            <person name="Umino S."/>
            <person name="Koizumi Y."/>
            <person name="Shiwa Y."/>
            <person name="Yoshikawa H."/>
            <person name="Matsutani M."/>
            <person name="Matsushita K."/>
        </authorList>
    </citation>
    <scope>NUCLEOTIDE SEQUENCE</scope>
    <source>
        <strain evidence="4">DSM 15669</strain>
    </source>
</reference>
<feature type="domain" description="Baseplate hub protein gp44/GpP-like second" evidence="3">
    <location>
        <begin position="68"/>
        <end position="152"/>
    </location>
</feature>
<dbReference type="Gene3D" id="2.30.300.10">
    <property type="entry name" value="Baseplate protein-like domain - beta roll fold"/>
    <property type="match status" value="1"/>
</dbReference>
<protein>
    <submittedName>
        <fullName evidence="4">Mu-like bacteriophage tail protein GpP</fullName>
    </submittedName>
</protein>
<evidence type="ECO:0000259" key="3">
    <source>
        <dbReference type="Pfam" id="PF22255"/>
    </source>
</evidence>
<evidence type="ECO:0000256" key="1">
    <source>
        <dbReference type="SAM" id="MobiDB-lite"/>
    </source>
</evidence>
<dbReference type="InterPro" id="IPR026276">
    <property type="entry name" value="Baseplate_GpP"/>
</dbReference>
<feature type="compositionally biased region" description="Basic residues" evidence="1">
    <location>
        <begin position="387"/>
        <end position="402"/>
    </location>
</feature>
<evidence type="ECO:0000259" key="2">
    <source>
        <dbReference type="Pfam" id="PF21929"/>
    </source>
</evidence>
<dbReference type="SUPFAM" id="SSF69279">
    <property type="entry name" value="Phage tail proteins"/>
    <property type="match status" value="3"/>
</dbReference>